<dbReference type="InterPro" id="IPR018496">
    <property type="entry name" value="PsdUridine_synth_RsuA/RluB_CS"/>
</dbReference>
<dbReference type="SUPFAM" id="SSF55174">
    <property type="entry name" value="Alpha-L RNA-binding motif"/>
    <property type="match status" value="1"/>
</dbReference>
<evidence type="ECO:0000313" key="10">
    <source>
        <dbReference type="Proteomes" id="UP001595476"/>
    </source>
</evidence>
<comment type="similarity">
    <text evidence="1 7">Belongs to the pseudouridine synthase RsuA family.</text>
</comment>
<dbReference type="EC" id="5.4.99.-" evidence="7"/>
<dbReference type="PANTHER" id="PTHR47683:SF4">
    <property type="entry name" value="PSEUDOURIDINE SYNTHASE"/>
    <property type="match status" value="1"/>
</dbReference>
<gene>
    <name evidence="9" type="ORF">ACFOEK_01285</name>
</gene>
<protein>
    <recommendedName>
        <fullName evidence="7">Pseudouridine synthase</fullName>
        <ecNumber evidence="7">5.4.99.-</ecNumber>
    </recommendedName>
</protein>
<evidence type="ECO:0000256" key="3">
    <source>
        <dbReference type="ARBA" id="ARBA00023235"/>
    </source>
</evidence>
<dbReference type="InterPro" id="IPR020103">
    <property type="entry name" value="PsdUridine_synth_cat_dom_sf"/>
</dbReference>
<evidence type="ECO:0000256" key="2">
    <source>
        <dbReference type="ARBA" id="ARBA00022884"/>
    </source>
</evidence>
<dbReference type="CDD" id="cd00165">
    <property type="entry name" value="S4"/>
    <property type="match status" value="1"/>
</dbReference>
<dbReference type="InterPro" id="IPR000748">
    <property type="entry name" value="PsdUridine_synth_RsuA/RluB/E/F"/>
</dbReference>
<dbReference type="EMBL" id="JBHRSZ010000001">
    <property type="protein sequence ID" value="MFC3149654.1"/>
    <property type="molecule type" value="Genomic_DNA"/>
</dbReference>
<evidence type="ECO:0000256" key="1">
    <source>
        <dbReference type="ARBA" id="ARBA00008348"/>
    </source>
</evidence>
<dbReference type="Pfam" id="PF00849">
    <property type="entry name" value="PseudoU_synth_2"/>
    <property type="match status" value="1"/>
</dbReference>
<accession>A0ABV7H6W4</accession>
<dbReference type="Pfam" id="PF01479">
    <property type="entry name" value="S4"/>
    <property type="match status" value="1"/>
</dbReference>
<dbReference type="Gene3D" id="3.30.70.1560">
    <property type="entry name" value="Alpha-L RNA-binding motif"/>
    <property type="match status" value="1"/>
</dbReference>
<dbReference type="InterPro" id="IPR042092">
    <property type="entry name" value="PsdUridine_s_RsuA/RluB/E/F_cat"/>
</dbReference>
<comment type="function">
    <text evidence="5">Responsible for synthesis of pseudouridine from uracil-516 in 16S ribosomal RNA.</text>
</comment>
<dbReference type="InterPro" id="IPR020094">
    <property type="entry name" value="TruA/RsuA/RluB/E/F_N"/>
</dbReference>
<dbReference type="PROSITE" id="PS01149">
    <property type="entry name" value="PSI_RSU"/>
    <property type="match status" value="1"/>
</dbReference>
<evidence type="ECO:0000256" key="6">
    <source>
        <dbReference type="PROSITE-ProRule" id="PRU00182"/>
    </source>
</evidence>
<evidence type="ECO:0000259" key="8">
    <source>
        <dbReference type="SMART" id="SM00363"/>
    </source>
</evidence>
<dbReference type="PANTHER" id="PTHR47683">
    <property type="entry name" value="PSEUDOURIDINE SYNTHASE FAMILY PROTEIN-RELATED"/>
    <property type="match status" value="1"/>
</dbReference>
<keyword evidence="10" id="KW-1185">Reference proteome</keyword>
<dbReference type="SMART" id="SM00363">
    <property type="entry name" value="S4"/>
    <property type="match status" value="1"/>
</dbReference>
<evidence type="ECO:0000313" key="9">
    <source>
        <dbReference type="EMBL" id="MFC3149654.1"/>
    </source>
</evidence>
<feature type="domain" description="RNA-binding S4" evidence="8">
    <location>
        <begin position="1"/>
        <end position="58"/>
    </location>
</feature>
<dbReference type="InterPro" id="IPR006145">
    <property type="entry name" value="PsdUridine_synth_RsuA/RluA"/>
</dbReference>
<dbReference type="SUPFAM" id="SSF55120">
    <property type="entry name" value="Pseudouridine synthase"/>
    <property type="match status" value="1"/>
</dbReference>
<comment type="catalytic activity">
    <reaction evidence="4">
        <text>uridine(516) in 16S rRNA = pseudouridine(516) in 16S rRNA</text>
        <dbReference type="Rhea" id="RHEA:38867"/>
        <dbReference type="Rhea" id="RHEA-COMP:10089"/>
        <dbReference type="Rhea" id="RHEA-COMP:10090"/>
        <dbReference type="ChEBI" id="CHEBI:65314"/>
        <dbReference type="ChEBI" id="CHEBI:65315"/>
        <dbReference type="EC" id="5.4.99.19"/>
    </reaction>
</comment>
<dbReference type="NCBIfam" id="TIGR00093">
    <property type="entry name" value="pseudouridine synthase"/>
    <property type="match status" value="1"/>
</dbReference>
<name>A0ABV7H6W4_9GAMM</name>
<dbReference type="InterPro" id="IPR050343">
    <property type="entry name" value="RsuA_PseudoU_synthase"/>
</dbReference>
<sequence>MRLDKYLCHNAGLTRNEAKRAIKRRQVRVDGEIQTNAAQHVSLDQDISLSKTTIEHLGTQYFMLNKPSGFVSATEDGFYPTVLELIDQPGKGLHPVGRLDLDTTGLMLLTNDGKWAHNITSPNHDCKKTYRVELDQEITDKAIEILEAGIYFKSEDRRTRPAQVKVISPTEIELTISEGMYHQVKRMILAVDNEVLELHRCQVGDIVLDESLEPGEYRPLTQEEIDSVK</sequence>
<dbReference type="Gene3D" id="3.30.70.580">
    <property type="entry name" value="Pseudouridine synthase I, catalytic domain, N-terminal subdomain"/>
    <property type="match status" value="1"/>
</dbReference>
<dbReference type="InterPro" id="IPR002942">
    <property type="entry name" value="S4_RNA-bd"/>
</dbReference>
<dbReference type="CDD" id="cd02553">
    <property type="entry name" value="PseudoU_synth_RsuA"/>
    <property type="match status" value="1"/>
</dbReference>
<evidence type="ECO:0000256" key="7">
    <source>
        <dbReference type="RuleBase" id="RU003887"/>
    </source>
</evidence>
<dbReference type="RefSeq" id="WP_386714986.1">
    <property type="nucleotide sequence ID" value="NZ_JBHRSZ010000001.1"/>
</dbReference>
<reference evidence="10" key="1">
    <citation type="journal article" date="2019" name="Int. J. Syst. Evol. Microbiol.">
        <title>The Global Catalogue of Microorganisms (GCM) 10K type strain sequencing project: providing services to taxonomists for standard genome sequencing and annotation.</title>
        <authorList>
            <consortium name="The Broad Institute Genomics Platform"/>
            <consortium name="The Broad Institute Genome Sequencing Center for Infectious Disease"/>
            <person name="Wu L."/>
            <person name="Ma J."/>
        </authorList>
    </citation>
    <scope>NUCLEOTIDE SEQUENCE [LARGE SCALE GENOMIC DNA]</scope>
    <source>
        <strain evidence="10">KCTC 52438</strain>
    </source>
</reference>
<keyword evidence="3 7" id="KW-0413">Isomerase</keyword>
<dbReference type="InterPro" id="IPR036986">
    <property type="entry name" value="S4_RNA-bd_sf"/>
</dbReference>
<dbReference type="Gene3D" id="3.10.290.10">
    <property type="entry name" value="RNA-binding S4 domain"/>
    <property type="match status" value="1"/>
</dbReference>
<keyword evidence="2 6" id="KW-0694">RNA-binding</keyword>
<dbReference type="Proteomes" id="UP001595476">
    <property type="component" value="Unassembled WGS sequence"/>
</dbReference>
<comment type="caution">
    <text evidence="9">The sequence shown here is derived from an EMBL/GenBank/DDBJ whole genome shotgun (WGS) entry which is preliminary data.</text>
</comment>
<evidence type="ECO:0000256" key="5">
    <source>
        <dbReference type="ARBA" id="ARBA00037590"/>
    </source>
</evidence>
<evidence type="ECO:0000256" key="4">
    <source>
        <dbReference type="ARBA" id="ARBA00036749"/>
    </source>
</evidence>
<organism evidence="9 10">
    <name type="scientific">Litoribrevibacter euphylliae</name>
    <dbReference type="NCBI Taxonomy" id="1834034"/>
    <lineage>
        <taxon>Bacteria</taxon>
        <taxon>Pseudomonadati</taxon>
        <taxon>Pseudomonadota</taxon>
        <taxon>Gammaproteobacteria</taxon>
        <taxon>Oceanospirillales</taxon>
        <taxon>Oceanospirillaceae</taxon>
        <taxon>Litoribrevibacter</taxon>
    </lineage>
</organism>
<proteinExistence type="inferred from homology"/>
<dbReference type="PROSITE" id="PS50889">
    <property type="entry name" value="S4"/>
    <property type="match status" value="1"/>
</dbReference>